<evidence type="ECO:0000313" key="3">
    <source>
        <dbReference type="Proteomes" id="UP001438112"/>
    </source>
</evidence>
<organism evidence="2 3">
    <name type="scientific">Apilactobacillus apinorum</name>
    <dbReference type="NCBI Taxonomy" id="1218495"/>
    <lineage>
        <taxon>Bacteria</taxon>
        <taxon>Bacillati</taxon>
        <taxon>Bacillota</taxon>
        <taxon>Bacilli</taxon>
        <taxon>Lactobacillales</taxon>
        <taxon>Lactobacillaceae</taxon>
        <taxon>Apilactobacillus</taxon>
    </lineage>
</organism>
<dbReference type="Proteomes" id="UP001438112">
    <property type="component" value="Unassembled WGS sequence"/>
</dbReference>
<gene>
    <name evidence="2" type="ORF">AP20H10_07490</name>
</gene>
<sequence length="180" mass="20400">MEIDAQKFIEDVENEKFETFSTEVTLASVKKDPQKAFAEAIDFMDEQINSGRLASALVQVKGEEISFYLQNGIVNLPYRYIKNISKMMSDQGNCPLNVYMLVESPDVNRSKLRIDELSSQDDFAINDDINAKLVEWVNQQLAAVDENRAIADEAEKQTDKKKPAKKTAAKKTTKKTTKKK</sequence>
<comment type="caution">
    <text evidence="2">The sequence shown here is derived from an EMBL/GenBank/DDBJ whole genome shotgun (WGS) entry which is preliminary data.</text>
</comment>
<reference evidence="2 3" key="1">
    <citation type="submission" date="2024-03" db="EMBL/GenBank/DDBJ databases">
        <title>Inconsistent identification of Apilactobacillus kunkeei-related strains obtained by well-developed overall genome related indices.</title>
        <authorList>
            <person name="Maeno S."/>
            <person name="Endo A."/>
        </authorList>
    </citation>
    <scope>NUCLEOTIDE SEQUENCE [LARGE SCALE GENOMIC DNA]</scope>
    <source>
        <strain evidence="2 3">20H-10</strain>
    </source>
</reference>
<evidence type="ECO:0000256" key="1">
    <source>
        <dbReference type="SAM" id="MobiDB-lite"/>
    </source>
</evidence>
<name>A0ABP9ZHV7_9LACO</name>
<feature type="compositionally biased region" description="Basic residues" evidence="1">
    <location>
        <begin position="162"/>
        <end position="180"/>
    </location>
</feature>
<feature type="compositionally biased region" description="Basic and acidic residues" evidence="1">
    <location>
        <begin position="152"/>
        <end position="161"/>
    </location>
</feature>
<evidence type="ECO:0000313" key="2">
    <source>
        <dbReference type="EMBL" id="GAA6114386.1"/>
    </source>
</evidence>
<feature type="region of interest" description="Disordered" evidence="1">
    <location>
        <begin position="152"/>
        <end position="180"/>
    </location>
</feature>
<protein>
    <submittedName>
        <fullName evidence="2">Uncharacterized protein</fullName>
    </submittedName>
</protein>
<accession>A0ABP9ZHV7</accession>
<keyword evidence="3" id="KW-1185">Reference proteome</keyword>
<dbReference type="RefSeq" id="WP_353317873.1">
    <property type="nucleotide sequence ID" value="NZ_BAABVV010000033.1"/>
</dbReference>
<proteinExistence type="predicted"/>
<dbReference type="EMBL" id="BAABVV010000033">
    <property type="protein sequence ID" value="GAA6114386.1"/>
    <property type="molecule type" value="Genomic_DNA"/>
</dbReference>